<dbReference type="HOGENOM" id="CLU_069776_1_2_11"/>
<evidence type="ECO:0008006" key="3">
    <source>
        <dbReference type="Google" id="ProtNLM"/>
    </source>
</evidence>
<dbReference type="eggNOG" id="ENOG5030NZ9">
    <property type="taxonomic scope" value="Bacteria"/>
</dbReference>
<dbReference type="Pfam" id="PF12502">
    <property type="entry name" value="DUF3710"/>
    <property type="match status" value="1"/>
</dbReference>
<sequence>MQGASLLLVQAEGTIHVDDRSKTGPFDESEVDSVRIFVDLGGIKVPPCERLSIRLEFDRVTNKPVALGLDYGKSTLQVQPFAAPSNSSLWEDVRKQLRDQLLSRGAHLVETDGALGKELRASIPVLMAGETFSETRWARIVGVDGPRWLLRGVIVGEALTNDSAAAEIENLFRSLVVVRGNLPMPPHEMIPLRMPLELTSGVTQSLV</sequence>
<accession>Q83G44</accession>
<reference evidence="1 2" key="1">
    <citation type="journal article" date="2003" name="Genome Res.">
        <title>Tropheryma whipplei twist: a human pathogenic Actinobacteria with a reduced genome.</title>
        <authorList>
            <person name="Raoult D."/>
            <person name="Ogata H."/>
            <person name="Audic S."/>
            <person name="Robert C."/>
            <person name="Suhre K."/>
            <person name="Drancourt M."/>
            <person name="Claverie J.-M."/>
        </authorList>
    </citation>
    <scope>NUCLEOTIDE SEQUENCE [LARGE SCALE GENOMIC DNA]</scope>
    <source>
        <strain evidence="1 2">Twist</strain>
    </source>
</reference>
<organism evidence="1 2">
    <name type="scientific">Tropheryma whipplei (strain Twist)</name>
    <name type="common">Whipple's bacillus</name>
    <dbReference type="NCBI Taxonomy" id="203267"/>
    <lineage>
        <taxon>Bacteria</taxon>
        <taxon>Bacillati</taxon>
        <taxon>Actinomycetota</taxon>
        <taxon>Actinomycetes</taxon>
        <taxon>Micrococcales</taxon>
        <taxon>Tropherymataceae</taxon>
        <taxon>Tropheryma</taxon>
    </lineage>
</organism>
<dbReference type="KEGG" id="twh:TWT_486"/>
<dbReference type="STRING" id="203267.TWT_486"/>
<name>Q83G44_TROWT</name>
<dbReference type="Proteomes" id="UP000002200">
    <property type="component" value="Chromosome"/>
</dbReference>
<dbReference type="EMBL" id="AE014184">
    <property type="protein sequence ID" value="AAO44583.1"/>
    <property type="molecule type" value="Genomic_DNA"/>
</dbReference>
<dbReference type="InterPro" id="IPR022183">
    <property type="entry name" value="DUF3710"/>
</dbReference>
<evidence type="ECO:0000313" key="1">
    <source>
        <dbReference type="EMBL" id="AAO44583.1"/>
    </source>
</evidence>
<keyword evidence="2" id="KW-1185">Reference proteome</keyword>
<proteinExistence type="predicted"/>
<protein>
    <recommendedName>
        <fullName evidence="3">DUF3710 domain-containing protein</fullName>
    </recommendedName>
</protein>
<evidence type="ECO:0000313" key="2">
    <source>
        <dbReference type="Proteomes" id="UP000002200"/>
    </source>
</evidence>
<dbReference type="AlphaFoldDB" id="Q83G44"/>
<gene>
    <name evidence="1" type="ordered locus">TWT_486</name>
</gene>